<evidence type="ECO:0000313" key="1">
    <source>
        <dbReference type="EMBL" id="KJB25308.1"/>
    </source>
</evidence>
<dbReference type="PANTHER" id="PTHR11764">
    <property type="entry name" value="TERPENE CYCLASE/MUTASE FAMILY MEMBER"/>
    <property type="match status" value="1"/>
</dbReference>
<dbReference type="eggNOG" id="KOG0497">
    <property type="taxonomic scope" value="Eukaryota"/>
</dbReference>
<name>A0A0D2PEB9_GOSRA</name>
<dbReference type="GO" id="GO:0016104">
    <property type="term" value="P:triterpenoid biosynthetic process"/>
    <property type="evidence" value="ECO:0007669"/>
    <property type="project" value="InterPro"/>
</dbReference>
<reference evidence="1 2" key="1">
    <citation type="journal article" date="2012" name="Nature">
        <title>Repeated polyploidization of Gossypium genomes and the evolution of spinnable cotton fibres.</title>
        <authorList>
            <person name="Paterson A.H."/>
            <person name="Wendel J.F."/>
            <person name="Gundlach H."/>
            <person name="Guo H."/>
            <person name="Jenkins J."/>
            <person name="Jin D."/>
            <person name="Llewellyn D."/>
            <person name="Showmaker K.C."/>
            <person name="Shu S."/>
            <person name="Udall J."/>
            <person name="Yoo M.J."/>
            <person name="Byers R."/>
            <person name="Chen W."/>
            <person name="Doron-Faigenboim A."/>
            <person name="Duke M.V."/>
            <person name="Gong L."/>
            <person name="Grimwood J."/>
            <person name="Grover C."/>
            <person name="Grupp K."/>
            <person name="Hu G."/>
            <person name="Lee T.H."/>
            <person name="Li J."/>
            <person name="Lin L."/>
            <person name="Liu T."/>
            <person name="Marler B.S."/>
            <person name="Page J.T."/>
            <person name="Roberts A.W."/>
            <person name="Romanel E."/>
            <person name="Sanders W.S."/>
            <person name="Szadkowski E."/>
            <person name="Tan X."/>
            <person name="Tang H."/>
            <person name="Xu C."/>
            <person name="Wang J."/>
            <person name="Wang Z."/>
            <person name="Zhang D."/>
            <person name="Zhang L."/>
            <person name="Ashrafi H."/>
            <person name="Bedon F."/>
            <person name="Bowers J.E."/>
            <person name="Brubaker C.L."/>
            <person name="Chee P.W."/>
            <person name="Das S."/>
            <person name="Gingle A.R."/>
            <person name="Haigler C.H."/>
            <person name="Harker D."/>
            <person name="Hoffmann L.V."/>
            <person name="Hovav R."/>
            <person name="Jones D.C."/>
            <person name="Lemke C."/>
            <person name="Mansoor S."/>
            <person name="ur Rahman M."/>
            <person name="Rainville L.N."/>
            <person name="Rambani A."/>
            <person name="Reddy U.K."/>
            <person name="Rong J.K."/>
            <person name="Saranga Y."/>
            <person name="Scheffler B.E."/>
            <person name="Scheffler J.A."/>
            <person name="Stelly D.M."/>
            <person name="Triplett B.A."/>
            <person name="Van Deynze A."/>
            <person name="Vaslin M.F."/>
            <person name="Waghmare V.N."/>
            <person name="Walford S.A."/>
            <person name="Wright R.J."/>
            <person name="Zaki E.A."/>
            <person name="Zhang T."/>
            <person name="Dennis E.S."/>
            <person name="Mayer K.F."/>
            <person name="Peterson D.G."/>
            <person name="Rokhsar D.S."/>
            <person name="Wang X."/>
            <person name="Schmutz J."/>
        </authorList>
    </citation>
    <scope>NUCLEOTIDE SEQUENCE [LARGE SCALE GENOMIC DNA]</scope>
</reference>
<accession>A0A0D2PEB9</accession>
<keyword evidence="2" id="KW-1185">Reference proteome</keyword>
<proteinExistence type="predicted"/>
<dbReference type="PANTHER" id="PTHR11764:SF55">
    <property type="entry name" value="TERPENE CYCLASE_MUTASE FAMILY MEMBER"/>
    <property type="match status" value="1"/>
</dbReference>
<sequence>MESGEFPQQELTGICLRTCMIHYAAYRNIFPLWALGEYRRHVLLPSYSI</sequence>
<gene>
    <name evidence="1" type="ORF">B456_004G185200</name>
</gene>
<protein>
    <submittedName>
        <fullName evidence="1">Uncharacterized protein</fullName>
    </submittedName>
</protein>
<dbReference type="Gene3D" id="1.50.10.20">
    <property type="match status" value="1"/>
</dbReference>
<dbReference type="SUPFAM" id="SSF48239">
    <property type="entry name" value="Terpenoid cyclases/Protein prenyltransferases"/>
    <property type="match status" value="1"/>
</dbReference>
<dbReference type="Proteomes" id="UP000032304">
    <property type="component" value="Chromosome 4"/>
</dbReference>
<dbReference type="AlphaFoldDB" id="A0A0D2PEB9"/>
<dbReference type="InterPro" id="IPR018333">
    <property type="entry name" value="Squalene_cyclase"/>
</dbReference>
<evidence type="ECO:0000313" key="2">
    <source>
        <dbReference type="Proteomes" id="UP000032304"/>
    </source>
</evidence>
<dbReference type="Gramene" id="KJB25308">
    <property type="protein sequence ID" value="KJB25308"/>
    <property type="gene ID" value="B456_004G185200"/>
</dbReference>
<dbReference type="InterPro" id="IPR008930">
    <property type="entry name" value="Terpenoid_cyclase/PrenylTrfase"/>
</dbReference>
<dbReference type="EMBL" id="CM001743">
    <property type="protein sequence ID" value="KJB25308.1"/>
    <property type="molecule type" value="Genomic_DNA"/>
</dbReference>
<dbReference type="STRING" id="29730.A0A0D2PEB9"/>
<dbReference type="GO" id="GO:0005811">
    <property type="term" value="C:lipid droplet"/>
    <property type="evidence" value="ECO:0007669"/>
    <property type="project" value="InterPro"/>
</dbReference>
<organism evidence="1 2">
    <name type="scientific">Gossypium raimondii</name>
    <name type="common">Peruvian cotton</name>
    <name type="synonym">Gossypium klotzschianum subsp. raimondii</name>
    <dbReference type="NCBI Taxonomy" id="29730"/>
    <lineage>
        <taxon>Eukaryota</taxon>
        <taxon>Viridiplantae</taxon>
        <taxon>Streptophyta</taxon>
        <taxon>Embryophyta</taxon>
        <taxon>Tracheophyta</taxon>
        <taxon>Spermatophyta</taxon>
        <taxon>Magnoliopsida</taxon>
        <taxon>eudicotyledons</taxon>
        <taxon>Gunneridae</taxon>
        <taxon>Pentapetalae</taxon>
        <taxon>rosids</taxon>
        <taxon>malvids</taxon>
        <taxon>Malvales</taxon>
        <taxon>Malvaceae</taxon>
        <taxon>Malvoideae</taxon>
        <taxon>Gossypium</taxon>
    </lineage>
</organism>
<dbReference type="GO" id="GO:0042300">
    <property type="term" value="F:beta-amyrin synthase activity"/>
    <property type="evidence" value="ECO:0007669"/>
    <property type="project" value="TreeGrafter"/>
</dbReference>